<keyword evidence="2" id="KW-0732">Signal</keyword>
<evidence type="ECO:0000313" key="4">
    <source>
        <dbReference type="Proteomes" id="UP000051952"/>
    </source>
</evidence>
<evidence type="ECO:0008006" key="5">
    <source>
        <dbReference type="Google" id="ProtNLM"/>
    </source>
</evidence>
<dbReference type="Proteomes" id="UP000051952">
    <property type="component" value="Unassembled WGS sequence"/>
</dbReference>
<proteinExistence type="predicted"/>
<evidence type="ECO:0000256" key="1">
    <source>
        <dbReference type="SAM" id="MobiDB-lite"/>
    </source>
</evidence>
<dbReference type="VEuPathDB" id="TriTrypDB:BSAL_10525"/>
<feature type="signal peptide" evidence="2">
    <location>
        <begin position="1"/>
        <end position="17"/>
    </location>
</feature>
<organism evidence="3 4">
    <name type="scientific">Bodo saltans</name>
    <name type="common">Flagellated protozoan</name>
    <dbReference type="NCBI Taxonomy" id="75058"/>
    <lineage>
        <taxon>Eukaryota</taxon>
        <taxon>Discoba</taxon>
        <taxon>Euglenozoa</taxon>
        <taxon>Kinetoplastea</taxon>
        <taxon>Metakinetoplastina</taxon>
        <taxon>Eubodonida</taxon>
        <taxon>Bodonidae</taxon>
        <taxon>Bodo</taxon>
    </lineage>
</organism>
<protein>
    <recommendedName>
        <fullName evidence="5">Membrane-associated protein</fullName>
    </recommendedName>
</protein>
<accession>A0A0S4JAZ7</accession>
<reference evidence="4" key="1">
    <citation type="submission" date="2015-09" db="EMBL/GenBank/DDBJ databases">
        <authorList>
            <consortium name="Pathogen Informatics"/>
        </authorList>
    </citation>
    <scope>NUCLEOTIDE SEQUENCE [LARGE SCALE GENOMIC DNA]</scope>
    <source>
        <strain evidence="4">Lake Konstanz</strain>
    </source>
</reference>
<name>A0A0S4JAZ7_BODSA</name>
<keyword evidence="4" id="KW-1185">Reference proteome</keyword>
<evidence type="ECO:0000256" key="2">
    <source>
        <dbReference type="SAM" id="SignalP"/>
    </source>
</evidence>
<dbReference type="AlphaFoldDB" id="A0A0S4JAZ7"/>
<dbReference type="EMBL" id="CYKH01001538">
    <property type="protein sequence ID" value="CUG87534.1"/>
    <property type="molecule type" value="Genomic_DNA"/>
</dbReference>
<gene>
    <name evidence="3" type="ORF">BSAL_10525</name>
</gene>
<sequence>MRSFLVVSAVAILVASAKFSTNLGDAPIDTPCMSWVPAQADDALVSASPYVTTANTWVIGSEDCSTCDVWGSVLPCFAVDYGLNLFGHRDFNAEWINEDWCRVALPSSDGSGTYFSRSMMLAKRGVRYDTMTWQTVSLGDAVPANVVRYQDRVLARTNSAPSGCCAGSGFGGWAEVDGNLTLLSVHISVYSNQHELSSFEVAICESYTPPTAAPTPAPIVPPPPTPAPTPVPVPTLPPTPVPPPPATPTPTPPPNAPWNVITRKQCVIGCDYNCTTYMYINGACSNQLNGASTSYSCASSHVAIDKYNGANCAGTAATTTSQPTGTCYQLPNLQDVTNKCMTVNAPNNTGFTVEKIQCTEGCDYECTTTTAPAGTCEVEHPQYSTGGPTVYNCFDTFIARTVYFASDCSSVGSATLSVTTVHPRNVCEPLNQNSAYLTYKCADASSGSGSTTSSSGSD</sequence>
<feature type="chain" id="PRO_5006622190" description="Membrane-associated protein" evidence="2">
    <location>
        <begin position="18"/>
        <end position="458"/>
    </location>
</feature>
<evidence type="ECO:0000313" key="3">
    <source>
        <dbReference type="EMBL" id="CUG87534.1"/>
    </source>
</evidence>
<feature type="region of interest" description="Disordered" evidence="1">
    <location>
        <begin position="215"/>
        <end position="256"/>
    </location>
</feature>